<proteinExistence type="predicted"/>
<evidence type="ECO:0000313" key="1">
    <source>
        <dbReference type="EMBL" id="KKN34463.1"/>
    </source>
</evidence>
<organism evidence="1">
    <name type="scientific">marine sediment metagenome</name>
    <dbReference type="NCBI Taxonomy" id="412755"/>
    <lineage>
        <taxon>unclassified sequences</taxon>
        <taxon>metagenomes</taxon>
        <taxon>ecological metagenomes</taxon>
    </lineage>
</organism>
<dbReference type="AlphaFoldDB" id="A0A0F9SZ07"/>
<protein>
    <submittedName>
        <fullName evidence="1">Uncharacterized protein</fullName>
    </submittedName>
</protein>
<reference evidence="1" key="1">
    <citation type="journal article" date="2015" name="Nature">
        <title>Complex archaea that bridge the gap between prokaryotes and eukaryotes.</title>
        <authorList>
            <person name="Spang A."/>
            <person name="Saw J.H."/>
            <person name="Jorgensen S.L."/>
            <person name="Zaremba-Niedzwiedzka K."/>
            <person name="Martijn J."/>
            <person name="Lind A.E."/>
            <person name="van Eijk R."/>
            <person name="Schleper C."/>
            <person name="Guy L."/>
            <person name="Ettema T.J."/>
        </authorList>
    </citation>
    <scope>NUCLEOTIDE SEQUENCE</scope>
</reference>
<accession>A0A0F9SZ07</accession>
<comment type="caution">
    <text evidence="1">The sequence shown here is derived from an EMBL/GenBank/DDBJ whole genome shotgun (WGS) entry which is preliminary data.</text>
</comment>
<dbReference type="EMBL" id="LAZR01002103">
    <property type="protein sequence ID" value="KKN34463.1"/>
    <property type="molecule type" value="Genomic_DNA"/>
</dbReference>
<gene>
    <name evidence="1" type="ORF">LCGC14_0793620</name>
</gene>
<sequence length="293" mass="30841">MPGKDNQYDPADAILEMADEQRAPTDLLGSPVRMRARQLGRNIVDRLGLGRDRAEDEAIMSEVYRSDVDEAAALQGGAAAEAEELAADPFADLSKVEQDQTLAEAWPSANQIIALSRTKKHRAGMTAAEEDDYRVTNSLPPRGCLGDVPAREPGDPVPLVVGSATPLDVSGVPTKIESIDLRSAVSGQLAAPPKITRTLRTHPPRTGKLIVVVSGDGSPEGTHFEFEGSEAPGPVMGINIVVNVADGREMASGVVTCMVNGEARPIPVWVRFGKHAAPQSSAPTGSAPSAAEE</sequence>
<name>A0A0F9SZ07_9ZZZZ</name>